<evidence type="ECO:0000313" key="2">
    <source>
        <dbReference type="Proteomes" id="UP000254346"/>
    </source>
</evidence>
<protein>
    <submittedName>
        <fullName evidence="1">Regulatory protein</fullName>
    </submittedName>
</protein>
<organism evidence="1 2">
    <name type="scientific">Salmonella enterica I</name>
    <dbReference type="NCBI Taxonomy" id="59201"/>
    <lineage>
        <taxon>Bacteria</taxon>
        <taxon>Pseudomonadati</taxon>
        <taxon>Pseudomonadota</taxon>
        <taxon>Gammaproteobacteria</taxon>
        <taxon>Enterobacterales</taxon>
        <taxon>Enterobacteriaceae</taxon>
        <taxon>Salmonella</taxon>
    </lineage>
</organism>
<dbReference type="AlphaFoldDB" id="A0A379VN99"/>
<proteinExistence type="predicted"/>
<gene>
    <name evidence="1" type="ORF">NCTC8256_02170</name>
</gene>
<dbReference type="EMBL" id="UGXR01000001">
    <property type="protein sequence ID" value="SUH08247.1"/>
    <property type="molecule type" value="Genomic_DNA"/>
</dbReference>
<accession>A0A379VN99</accession>
<dbReference type="Proteomes" id="UP000254346">
    <property type="component" value="Unassembled WGS sequence"/>
</dbReference>
<evidence type="ECO:0000313" key="1">
    <source>
        <dbReference type="EMBL" id="SUH08247.1"/>
    </source>
</evidence>
<reference evidence="1 2" key="1">
    <citation type="submission" date="2018-06" db="EMBL/GenBank/DDBJ databases">
        <authorList>
            <consortium name="Pathogen Informatics"/>
            <person name="Doyle S."/>
        </authorList>
    </citation>
    <scope>NUCLEOTIDE SEQUENCE [LARGE SCALE GENOMIC DNA]</scope>
    <source>
        <strain evidence="1 2">NCTC8256</strain>
    </source>
</reference>
<sequence length="66" mass="7670">MLRKKQYNSKANVSYLIYQQANLMKYTIITIKYVNFLISDILDPLILNKLITMEPGLTMGGEENEK</sequence>
<name>A0A379VN99_SALET</name>